<dbReference type="KEGG" id="rvi:RVIR1_10670"/>
<dbReference type="Pfam" id="PF08139">
    <property type="entry name" value="LPAM_1"/>
    <property type="match status" value="1"/>
</dbReference>
<accession>A0A2Z5UV68</accession>
<proteinExistence type="predicted"/>
<gene>
    <name evidence="4" type="ORF">RVIR1_10670</name>
</gene>
<evidence type="ECO:0000256" key="2">
    <source>
        <dbReference type="ARBA" id="ARBA00022729"/>
    </source>
</evidence>
<dbReference type="AlphaFoldDB" id="A0A2Z5UV68"/>
<organism evidence="4 5">
    <name type="scientific">Candidatus Rickettsiella viridis</name>
    <dbReference type="NCBI Taxonomy" id="676208"/>
    <lineage>
        <taxon>Bacteria</taxon>
        <taxon>Pseudomonadati</taxon>
        <taxon>Pseudomonadota</taxon>
        <taxon>Gammaproteobacteria</taxon>
        <taxon>Legionellales</taxon>
        <taxon>Coxiellaceae</taxon>
        <taxon>Rickettsiella</taxon>
    </lineage>
</organism>
<reference evidence="4 5" key="1">
    <citation type="submission" date="2017-03" db="EMBL/GenBank/DDBJ databases">
        <title>The genome sequence of Candidatus Rickettsiella viridis.</title>
        <authorList>
            <person name="Nikoh N."/>
            <person name="Tsuchida T."/>
            <person name="Yamaguchi K."/>
            <person name="Maeda T."/>
            <person name="Shigenobu S."/>
            <person name="Fukatsu T."/>
        </authorList>
    </citation>
    <scope>NUCLEOTIDE SEQUENCE [LARGE SCALE GENOMIC DNA]</scope>
    <source>
        <strain evidence="4 5">Ap-RA04</strain>
    </source>
</reference>
<dbReference type="PROSITE" id="PS51257">
    <property type="entry name" value="PROKAR_LIPOPROTEIN"/>
    <property type="match status" value="1"/>
</dbReference>
<dbReference type="Proteomes" id="UP000282483">
    <property type="component" value="Chromosome"/>
</dbReference>
<evidence type="ECO:0000313" key="5">
    <source>
        <dbReference type="Proteomes" id="UP000282483"/>
    </source>
</evidence>
<protein>
    <recommendedName>
        <fullName evidence="1">Type IV secretion system putative lipoprotein virB7</fullName>
    </recommendedName>
</protein>
<dbReference type="RefSeq" id="WP_126322998.1">
    <property type="nucleotide sequence ID" value="NZ_AP018005.1"/>
</dbReference>
<evidence type="ECO:0000256" key="3">
    <source>
        <dbReference type="SAM" id="MobiDB-lite"/>
    </source>
</evidence>
<evidence type="ECO:0000256" key="1">
    <source>
        <dbReference type="ARBA" id="ARBA00017922"/>
    </source>
</evidence>
<feature type="region of interest" description="Disordered" evidence="3">
    <location>
        <begin position="40"/>
        <end position="62"/>
    </location>
</feature>
<keyword evidence="5" id="KW-1185">Reference proteome</keyword>
<keyword evidence="2" id="KW-0732">Signal</keyword>
<name>A0A2Z5UV68_9COXI</name>
<sequence length="62" mass="6914">MKKNLIGLLITLLLSGCAGQTSKLNPEPLPVTYRTPYQEANKNFERSNRLPSMSPSKKGYFA</sequence>
<evidence type="ECO:0000313" key="4">
    <source>
        <dbReference type="EMBL" id="BBB15536.1"/>
    </source>
</evidence>
<dbReference type="EMBL" id="AP018005">
    <property type="protein sequence ID" value="BBB15536.1"/>
    <property type="molecule type" value="Genomic_DNA"/>
</dbReference>
<dbReference type="InterPro" id="IPR012640">
    <property type="entry name" value="Membr_lipoprot_lipid_attach_CS"/>
</dbReference>